<dbReference type="Proteomes" id="UP001183794">
    <property type="component" value="Unassembled WGS sequence"/>
</dbReference>
<keyword evidence="3 7" id="KW-0378">Hydrolase</keyword>
<dbReference type="PROSITE" id="PS51257">
    <property type="entry name" value="PROKAR_LIPOPROTEIN"/>
    <property type="match status" value="1"/>
</dbReference>
<evidence type="ECO:0000256" key="6">
    <source>
        <dbReference type="SAM" id="SignalP"/>
    </source>
</evidence>
<dbReference type="EC" id="3.4.19.13" evidence="7"/>
<organism evidence="7 8">
    <name type="scientific">Enteractinococcus fodinae</name>
    <dbReference type="NCBI Taxonomy" id="684663"/>
    <lineage>
        <taxon>Bacteria</taxon>
        <taxon>Bacillati</taxon>
        <taxon>Actinomycetota</taxon>
        <taxon>Actinomycetes</taxon>
        <taxon>Micrococcales</taxon>
        <taxon>Micrococcaceae</taxon>
    </lineage>
</organism>
<keyword evidence="6" id="KW-0732">Signal</keyword>
<keyword evidence="8" id="KW-1185">Reference proteome</keyword>
<dbReference type="Pfam" id="PF01019">
    <property type="entry name" value="G_glu_transpept"/>
    <property type="match status" value="1"/>
</dbReference>
<feature type="compositionally biased region" description="Pro residues" evidence="5">
    <location>
        <begin position="39"/>
        <end position="52"/>
    </location>
</feature>
<keyword evidence="4" id="KW-0865">Zymogen</keyword>
<dbReference type="Gene3D" id="3.60.20.40">
    <property type="match status" value="1"/>
</dbReference>
<proteinExistence type="inferred from homology"/>
<evidence type="ECO:0000256" key="4">
    <source>
        <dbReference type="ARBA" id="ARBA00023145"/>
    </source>
</evidence>
<comment type="caution">
    <text evidence="7">The sequence shown here is derived from an EMBL/GenBank/DDBJ whole genome shotgun (WGS) entry which is preliminary data.</text>
</comment>
<reference evidence="7 8" key="1">
    <citation type="submission" date="2023-07" db="EMBL/GenBank/DDBJ databases">
        <title>Sequencing the genomes of 1000 actinobacteria strains.</title>
        <authorList>
            <person name="Klenk H.-P."/>
        </authorList>
    </citation>
    <scope>NUCLEOTIDE SEQUENCE [LARGE SCALE GENOMIC DNA]</scope>
    <source>
        <strain evidence="7 8">DSM 22966</strain>
    </source>
</reference>
<name>A0ABU2AXP3_9MICC</name>
<dbReference type="PRINTS" id="PR01210">
    <property type="entry name" value="GGTRANSPTASE"/>
</dbReference>
<gene>
    <name evidence="7" type="ORF">J2S62_000369</name>
</gene>
<dbReference type="InterPro" id="IPR029055">
    <property type="entry name" value="Ntn_hydrolases_N"/>
</dbReference>
<protein>
    <submittedName>
        <fullName evidence="7">Gamma-glutamyltranspeptidase/glutathione hydrolase</fullName>
        <ecNumber evidence="7">2.3.2.2</ecNumber>
        <ecNumber evidence="7">3.4.19.13</ecNumber>
    </submittedName>
</protein>
<feature type="region of interest" description="Disordered" evidence="5">
    <location>
        <begin position="32"/>
        <end position="66"/>
    </location>
</feature>
<evidence type="ECO:0000256" key="2">
    <source>
        <dbReference type="ARBA" id="ARBA00022679"/>
    </source>
</evidence>
<dbReference type="InterPro" id="IPR051792">
    <property type="entry name" value="GGT_bact"/>
</dbReference>
<evidence type="ECO:0000313" key="8">
    <source>
        <dbReference type="Proteomes" id="UP001183794"/>
    </source>
</evidence>
<dbReference type="GO" id="GO:0103068">
    <property type="term" value="F:leukotriene C4 gamma-glutamyl transferase activity"/>
    <property type="evidence" value="ECO:0007669"/>
    <property type="project" value="UniProtKB-EC"/>
</dbReference>
<dbReference type="InterPro" id="IPR043138">
    <property type="entry name" value="GGT_lsub"/>
</dbReference>
<dbReference type="RefSeq" id="WP_310170621.1">
    <property type="nucleotide sequence ID" value="NZ_BAABHE010000002.1"/>
</dbReference>
<feature type="compositionally biased region" description="Low complexity" evidence="5">
    <location>
        <begin position="53"/>
        <end position="65"/>
    </location>
</feature>
<dbReference type="EMBL" id="JAVDYJ010000001">
    <property type="protein sequence ID" value="MDR7346112.1"/>
    <property type="molecule type" value="Genomic_DNA"/>
</dbReference>
<keyword evidence="7" id="KW-0012">Acyltransferase</keyword>
<comment type="similarity">
    <text evidence="1">Belongs to the gamma-glutamyltransferase family.</text>
</comment>
<keyword evidence="2 7" id="KW-0808">Transferase</keyword>
<dbReference type="GO" id="GO:0036374">
    <property type="term" value="F:glutathione hydrolase activity"/>
    <property type="evidence" value="ECO:0007669"/>
    <property type="project" value="UniProtKB-EC"/>
</dbReference>
<dbReference type="EC" id="2.3.2.2" evidence="7"/>
<evidence type="ECO:0000256" key="5">
    <source>
        <dbReference type="SAM" id="MobiDB-lite"/>
    </source>
</evidence>
<feature type="signal peptide" evidence="6">
    <location>
        <begin position="1"/>
        <end position="31"/>
    </location>
</feature>
<feature type="chain" id="PRO_5046432358" evidence="6">
    <location>
        <begin position="32"/>
        <end position="573"/>
    </location>
</feature>
<accession>A0ABU2AXP3</accession>
<sequence length="573" mass="59767">MSRTRPMKRSRFHALASMSLLTALVAVVGCAAEPEEPEPAPASPAPPTPEESPSPTETETSEPASDAAVELEQYGVAAAHPDAVAAGIEILDAGGNAVDAAIATSFAISVVEPYASGIGGGGATLLSGPSVGPVGYDYREKVAVDGNIPDSGTGVPGMVHGMATLHDDHGSMAWDDLLEPAIELASDGFEVTELLAQRFRSDWGPASIEGLDHFHDGGEPLNAGDTLVQTELAATLTTLAQDGPEAFYTGSIADQLTQVDGLDAETLANYETEDAPPVSGEFGDYEFVSAGPPLPGAAVVQQLQIAEALGAGDAAPGSAAYIDRTSRAWETADQSVSDYFGDPDFVDVPTDQLTDPDANAALAEPAAAQSPVPEDGEREEITAGNTTHITVVDEDGLVVSMTNTLTSFWGGLESEYVGGFFLNDQLTRFDAIDTRANQPEPGRKSVSWSAPALVLDDQGRVVLGIGTPGGHTIPNILTSVMVPWALQDAPLQEAIDAPRHSLQNGVLALEGNPSPEVNELIDQRGWDVQVTTRADAVFGSVQALEVDYDNAAVIGARDTRRDADYEVVDVTDE</sequence>
<evidence type="ECO:0000256" key="1">
    <source>
        <dbReference type="ARBA" id="ARBA00009381"/>
    </source>
</evidence>
<dbReference type="Gene3D" id="1.10.246.130">
    <property type="match status" value="1"/>
</dbReference>
<dbReference type="SUPFAM" id="SSF56235">
    <property type="entry name" value="N-terminal nucleophile aminohydrolases (Ntn hydrolases)"/>
    <property type="match status" value="1"/>
</dbReference>
<evidence type="ECO:0000256" key="3">
    <source>
        <dbReference type="ARBA" id="ARBA00022801"/>
    </source>
</evidence>
<dbReference type="PANTHER" id="PTHR43199:SF1">
    <property type="entry name" value="GLUTATHIONE HYDROLASE PROENZYME"/>
    <property type="match status" value="1"/>
</dbReference>
<dbReference type="InterPro" id="IPR043137">
    <property type="entry name" value="GGT_ssub_C"/>
</dbReference>
<evidence type="ECO:0000313" key="7">
    <source>
        <dbReference type="EMBL" id="MDR7346112.1"/>
    </source>
</evidence>
<dbReference type="PANTHER" id="PTHR43199">
    <property type="entry name" value="GLUTATHIONE HYDROLASE"/>
    <property type="match status" value="1"/>
</dbReference>